<dbReference type="Proteomes" id="UP000186141">
    <property type="component" value="Unassembled WGS sequence"/>
</dbReference>
<evidence type="ECO:0000259" key="5">
    <source>
        <dbReference type="Pfam" id="PF08281"/>
    </source>
</evidence>
<dbReference type="Pfam" id="PF22029">
    <property type="entry name" value="PhyR_sigma2"/>
    <property type="match status" value="1"/>
</dbReference>
<evidence type="ECO:0000256" key="3">
    <source>
        <dbReference type="ARBA" id="ARBA00023082"/>
    </source>
</evidence>
<dbReference type="RefSeq" id="WP_076530731.1">
    <property type="nucleotide sequence ID" value="NZ_BMEH01000003.1"/>
</dbReference>
<dbReference type="GO" id="GO:0016987">
    <property type="term" value="F:sigma factor activity"/>
    <property type="evidence" value="ECO:0007669"/>
    <property type="project" value="UniProtKB-KW"/>
</dbReference>
<dbReference type="PANTHER" id="PTHR43133:SF25">
    <property type="entry name" value="RNA POLYMERASE SIGMA FACTOR RFAY-RELATED"/>
    <property type="match status" value="1"/>
</dbReference>
<evidence type="ECO:0000313" key="8">
    <source>
        <dbReference type="Proteomes" id="UP000186141"/>
    </source>
</evidence>
<feature type="domain" description="RNA polymerase sigma factor 70 region 4 type 2" evidence="5">
    <location>
        <begin position="100"/>
        <end position="152"/>
    </location>
</feature>
<reference evidence="7 8" key="1">
    <citation type="submission" date="2017-01" db="EMBL/GenBank/DDBJ databases">
        <authorList>
            <person name="Mah S.A."/>
            <person name="Swanson W.J."/>
            <person name="Moy G.W."/>
            <person name="Vacquier V.D."/>
        </authorList>
    </citation>
    <scope>NUCLEOTIDE SEQUENCE [LARGE SCALE GENOMIC DNA]</scope>
    <source>
        <strain evidence="7 8">DSM 26375</strain>
    </source>
</reference>
<dbReference type="SUPFAM" id="SSF88659">
    <property type="entry name" value="Sigma3 and sigma4 domains of RNA polymerase sigma factors"/>
    <property type="match status" value="1"/>
</dbReference>
<accession>A0A1N7NB41</accession>
<keyword evidence="4" id="KW-0804">Transcription</keyword>
<comment type="similarity">
    <text evidence="1">Belongs to the sigma-70 factor family. ECF subfamily.</text>
</comment>
<gene>
    <name evidence="7" type="ORF">SAMN05421774_103260</name>
</gene>
<dbReference type="InterPro" id="IPR039425">
    <property type="entry name" value="RNA_pol_sigma-70-like"/>
</dbReference>
<dbReference type="InterPro" id="IPR014284">
    <property type="entry name" value="RNA_pol_sigma-70_dom"/>
</dbReference>
<dbReference type="GO" id="GO:0003677">
    <property type="term" value="F:DNA binding"/>
    <property type="evidence" value="ECO:0007669"/>
    <property type="project" value="InterPro"/>
</dbReference>
<dbReference type="Gene3D" id="1.10.10.10">
    <property type="entry name" value="Winged helix-like DNA-binding domain superfamily/Winged helix DNA-binding domain"/>
    <property type="match status" value="1"/>
</dbReference>
<proteinExistence type="inferred from homology"/>
<evidence type="ECO:0000256" key="2">
    <source>
        <dbReference type="ARBA" id="ARBA00023015"/>
    </source>
</evidence>
<dbReference type="Gene3D" id="1.10.1740.10">
    <property type="match status" value="1"/>
</dbReference>
<dbReference type="InterPro" id="IPR013324">
    <property type="entry name" value="RNA_pol_sigma_r3/r4-like"/>
</dbReference>
<dbReference type="InterPro" id="IPR013325">
    <property type="entry name" value="RNA_pol_sigma_r2"/>
</dbReference>
<evidence type="ECO:0000313" key="7">
    <source>
        <dbReference type="EMBL" id="SIS95526.1"/>
    </source>
</evidence>
<dbReference type="InterPro" id="IPR053866">
    <property type="entry name" value="PhyR_sigma2"/>
</dbReference>
<dbReference type="NCBIfam" id="NF009164">
    <property type="entry name" value="PRK12511.1"/>
    <property type="match status" value="1"/>
</dbReference>
<keyword evidence="2" id="KW-0805">Transcription regulation</keyword>
<dbReference type="InterPro" id="IPR013249">
    <property type="entry name" value="RNA_pol_sigma70_r4_t2"/>
</dbReference>
<name>A0A1N7NB41_9RHOB</name>
<evidence type="ECO:0000256" key="4">
    <source>
        <dbReference type="ARBA" id="ARBA00023163"/>
    </source>
</evidence>
<dbReference type="STRING" id="1086013.SAMN05421774_103260"/>
<evidence type="ECO:0000256" key="1">
    <source>
        <dbReference type="ARBA" id="ARBA00010641"/>
    </source>
</evidence>
<protein>
    <submittedName>
        <fullName evidence="7">RNA polymerase sigma-70 factor, ECF subfamily</fullName>
    </submittedName>
</protein>
<sequence length="174" mass="19421">MTPPFDILPHLDSLRRYARVLVRHDAEADDLVQGALVRAMERAGTFRPEADLRVWLMTVLRHHVIDQRRSRRAAQARDQAWADLTPGFAEPVGEQAARLAQLRTAFLSLPRDQRESLHLIAIEGLSISETAAILDIPAGTVMSRLGRARAALRAFEDGTRRPHLKLVGGRDDPA</sequence>
<dbReference type="EMBL" id="FTOT01000003">
    <property type="protein sequence ID" value="SIS95526.1"/>
    <property type="molecule type" value="Genomic_DNA"/>
</dbReference>
<dbReference type="PANTHER" id="PTHR43133">
    <property type="entry name" value="RNA POLYMERASE ECF-TYPE SIGMA FACTO"/>
    <property type="match status" value="1"/>
</dbReference>
<dbReference type="GO" id="GO:0006352">
    <property type="term" value="P:DNA-templated transcription initiation"/>
    <property type="evidence" value="ECO:0007669"/>
    <property type="project" value="InterPro"/>
</dbReference>
<keyword evidence="3" id="KW-0731">Sigma factor</keyword>
<evidence type="ECO:0000259" key="6">
    <source>
        <dbReference type="Pfam" id="PF22029"/>
    </source>
</evidence>
<feature type="domain" description="PhyR sigma2" evidence="6">
    <location>
        <begin position="7"/>
        <end position="60"/>
    </location>
</feature>
<dbReference type="Pfam" id="PF08281">
    <property type="entry name" value="Sigma70_r4_2"/>
    <property type="match status" value="1"/>
</dbReference>
<dbReference type="AlphaFoldDB" id="A0A1N7NB41"/>
<dbReference type="SUPFAM" id="SSF88946">
    <property type="entry name" value="Sigma2 domain of RNA polymerase sigma factors"/>
    <property type="match status" value="1"/>
</dbReference>
<dbReference type="OrthoDB" id="9803470at2"/>
<dbReference type="NCBIfam" id="TIGR02937">
    <property type="entry name" value="sigma70-ECF"/>
    <property type="match status" value="1"/>
</dbReference>
<organism evidence="7 8">
    <name type="scientific">Gemmobacter megaterium</name>
    <dbReference type="NCBI Taxonomy" id="1086013"/>
    <lineage>
        <taxon>Bacteria</taxon>
        <taxon>Pseudomonadati</taxon>
        <taxon>Pseudomonadota</taxon>
        <taxon>Alphaproteobacteria</taxon>
        <taxon>Rhodobacterales</taxon>
        <taxon>Paracoccaceae</taxon>
        <taxon>Gemmobacter</taxon>
    </lineage>
</organism>
<dbReference type="InterPro" id="IPR036388">
    <property type="entry name" value="WH-like_DNA-bd_sf"/>
</dbReference>
<dbReference type="CDD" id="cd06171">
    <property type="entry name" value="Sigma70_r4"/>
    <property type="match status" value="1"/>
</dbReference>
<keyword evidence="8" id="KW-1185">Reference proteome</keyword>